<dbReference type="AlphaFoldDB" id="A0A7G7MSB7"/>
<protein>
    <submittedName>
        <fullName evidence="5">ABC transporter ATP-binding protein</fullName>
    </submittedName>
</protein>
<dbReference type="Gene3D" id="3.40.50.300">
    <property type="entry name" value="P-loop containing nucleotide triphosphate hydrolases"/>
    <property type="match status" value="1"/>
</dbReference>
<evidence type="ECO:0000256" key="2">
    <source>
        <dbReference type="ARBA" id="ARBA00022448"/>
    </source>
</evidence>
<dbReference type="InterPro" id="IPR017871">
    <property type="entry name" value="ABC_transporter-like_CS"/>
</dbReference>
<comment type="similarity">
    <text evidence="1">Belongs to the ABC transporter superfamily.</text>
</comment>
<keyword evidence="5" id="KW-0547">Nucleotide-binding</keyword>
<keyword evidence="3" id="KW-0029">Amino-acid transport</keyword>
<keyword evidence="2" id="KW-0813">Transport</keyword>
<sequence>MLEVRGLVVRYGQLTAVHGIDVDVQEGEVAVLLGANGAGKSSTLNALSGVVPAAAGTVTFRGTPITNRRPHVVARAGLVQVAEGRRIIAPLTVRENLELGAYPVRSRARRAELAAQVADLFPELTALADRPGGLLSGGEQQMLAFGRALMADPVAMMLDEPSMGLAPIVVDRVVDAIREIAARGMSVLMVEQNAAAALDLAHTAYVLEQGEITLSGPADQVRDDPLVLRAFLGVETTPTTPEPA</sequence>
<dbReference type="PANTHER" id="PTHR43820:SF4">
    <property type="entry name" value="HIGH-AFFINITY BRANCHED-CHAIN AMINO ACID TRANSPORT ATP-BINDING PROTEIN LIVF"/>
    <property type="match status" value="1"/>
</dbReference>
<accession>A0A7G7MSB7</accession>
<dbReference type="SUPFAM" id="SSF52540">
    <property type="entry name" value="P-loop containing nucleoside triphosphate hydrolases"/>
    <property type="match status" value="1"/>
</dbReference>
<dbReference type="InterPro" id="IPR052156">
    <property type="entry name" value="BCAA_Transport_ATP-bd_LivF"/>
</dbReference>
<dbReference type="InterPro" id="IPR003439">
    <property type="entry name" value="ABC_transporter-like_ATP-bd"/>
</dbReference>
<dbReference type="EMBL" id="CP060131">
    <property type="protein sequence ID" value="QNG55678.1"/>
    <property type="molecule type" value="Genomic_DNA"/>
</dbReference>
<keyword evidence="5" id="KW-0067">ATP-binding</keyword>
<dbReference type="GO" id="GO:0015807">
    <property type="term" value="P:L-amino acid transport"/>
    <property type="evidence" value="ECO:0007669"/>
    <property type="project" value="TreeGrafter"/>
</dbReference>
<evidence type="ECO:0000259" key="4">
    <source>
        <dbReference type="PROSITE" id="PS50893"/>
    </source>
</evidence>
<reference evidence="5 6" key="1">
    <citation type="submission" date="2020-08" db="EMBL/GenBank/DDBJ databases">
        <authorList>
            <person name="Mo P."/>
        </authorList>
    </citation>
    <scope>NUCLEOTIDE SEQUENCE [LARGE SCALE GENOMIC DNA]</scope>
    <source>
        <strain evidence="5 6">CGMCC 4.1532</strain>
    </source>
</reference>
<dbReference type="GO" id="GO:0005524">
    <property type="term" value="F:ATP binding"/>
    <property type="evidence" value="ECO:0007669"/>
    <property type="project" value="UniProtKB-KW"/>
</dbReference>
<evidence type="ECO:0000313" key="5">
    <source>
        <dbReference type="EMBL" id="QNG55678.1"/>
    </source>
</evidence>
<gene>
    <name evidence="5" type="ORF">H6H00_18035</name>
</gene>
<evidence type="ECO:0000256" key="3">
    <source>
        <dbReference type="ARBA" id="ARBA00022970"/>
    </source>
</evidence>
<dbReference type="GO" id="GO:0016887">
    <property type="term" value="F:ATP hydrolysis activity"/>
    <property type="evidence" value="ECO:0007669"/>
    <property type="project" value="InterPro"/>
</dbReference>
<dbReference type="Proteomes" id="UP000515728">
    <property type="component" value="Chromosome"/>
</dbReference>
<dbReference type="KEGG" id="ppel:H6H00_18035"/>
<dbReference type="PANTHER" id="PTHR43820">
    <property type="entry name" value="HIGH-AFFINITY BRANCHED-CHAIN AMINO ACID TRANSPORT ATP-BINDING PROTEIN LIVF"/>
    <property type="match status" value="1"/>
</dbReference>
<dbReference type="PROSITE" id="PS50893">
    <property type="entry name" value="ABC_TRANSPORTER_2"/>
    <property type="match status" value="1"/>
</dbReference>
<dbReference type="CDD" id="cd03224">
    <property type="entry name" value="ABC_TM1139_LivF_branched"/>
    <property type="match status" value="1"/>
</dbReference>
<keyword evidence="6" id="KW-1185">Reference proteome</keyword>
<dbReference type="GO" id="GO:0015658">
    <property type="term" value="F:branched-chain amino acid transmembrane transporter activity"/>
    <property type="evidence" value="ECO:0007669"/>
    <property type="project" value="TreeGrafter"/>
</dbReference>
<dbReference type="Pfam" id="PF00005">
    <property type="entry name" value="ABC_tran"/>
    <property type="match status" value="1"/>
</dbReference>
<name>A0A7G7MSB7_9PSEU</name>
<evidence type="ECO:0000313" key="6">
    <source>
        <dbReference type="Proteomes" id="UP000515728"/>
    </source>
</evidence>
<evidence type="ECO:0000256" key="1">
    <source>
        <dbReference type="ARBA" id="ARBA00005417"/>
    </source>
</evidence>
<feature type="domain" description="ABC transporter" evidence="4">
    <location>
        <begin position="2"/>
        <end position="234"/>
    </location>
</feature>
<proteinExistence type="inferred from homology"/>
<dbReference type="InterPro" id="IPR027417">
    <property type="entry name" value="P-loop_NTPase"/>
</dbReference>
<dbReference type="PROSITE" id="PS00211">
    <property type="entry name" value="ABC_TRANSPORTER_1"/>
    <property type="match status" value="1"/>
</dbReference>
<organism evidence="5 6">
    <name type="scientific">Pseudonocardia petroleophila</name>
    <dbReference type="NCBI Taxonomy" id="37331"/>
    <lineage>
        <taxon>Bacteria</taxon>
        <taxon>Bacillati</taxon>
        <taxon>Actinomycetota</taxon>
        <taxon>Actinomycetes</taxon>
        <taxon>Pseudonocardiales</taxon>
        <taxon>Pseudonocardiaceae</taxon>
        <taxon>Pseudonocardia</taxon>
    </lineage>
</organism>